<proteinExistence type="predicted"/>
<protein>
    <submittedName>
        <fullName evidence="2">Aspartate-glutamate racemase family</fullName>
    </submittedName>
</protein>
<dbReference type="AlphaFoldDB" id="A0A6A3BU81"/>
<dbReference type="EMBL" id="VEPZ02000812">
    <property type="protein sequence ID" value="KAE8718429.1"/>
    <property type="molecule type" value="Genomic_DNA"/>
</dbReference>
<dbReference type="PANTHER" id="PTHR35288">
    <property type="entry name" value="TAIL FIBER"/>
    <property type="match status" value="1"/>
</dbReference>
<keyword evidence="3" id="KW-1185">Reference proteome</keyword>
<keyword evidence="1" id="KW-0812">Transmembrane</keyword>
<sequence>MFQSPMASAKKWATSISSIASLMYFLFIIFQIPLFRVQCRFGICKTPIEITSSQLIATELFPTHVVKVLLYPGAVVNGVINNKTLPSYSKLLSLYNSPSSRKSTAVSDLQRLEIVAGSYLSVVGAFVGREKIDPWVQSKESQVVVKAKGKLSAYEFVLQNVEYGAFVKNLPKQWVIVLAEGSLVRTTISTMSEDKKSLLLKANVQSESKNNDNGEGKITCAVKQGRKESISSIFILPMQLFPLVSLCTDGFEWKSPQVWACVECSSYMGMTVHPWKCSSVLVE</sequence>
<keyword evidence="1" id="KW-0472">Membrane</keyword>
<gene>
    <name evidence="2" type="ORF">F3Y22_tig00110013pilonHSYRG00171</name>
</gene>
<dbReference type="Proteomes" id="UP000436088">
    <property type="component" value="Unassembled WGS sequence"/>
</dbReference>
<evidence type="ECO:0000256" key="1">
    <source>
        <dbReference type="SAM" id="Phobius"/>
    </source>
</evidence>
<organism evidence="2 3">
    <name type="scientific">Hibiscus syriacus</name>
    <name type="common">Rose of Sharon</name>
    <dbReference type="NCBI Taxonomy" id="106335"/>
    <lineage>
        <taxon>Eukaryota</taxon>
        <taxon>Viridiplantae</taxon>
        <taxon>Streptophyta</taxon>
        <taxon>Embryophyta</taxon>
        <taxon>Tracheophyta</taxon>
        <taxon>Spermatophyta</taxon>
        <taxon>Magnoliopsida</taxon>
        <taxon>eudicotyledons</taxon>
        <taxon>Gunneridae</taxon>
        <taxon>Pentapetalae</taxon>
        <taxon>rosids</taxon>
        <taxon>malvids</taxon>
        <taxon>Malvales</taxon>
        <taxon>Malvaceae</taxon>
        <taxon>Malvoideae</taxon>
        <taxon>Hibiscus</taxon>
    </lineage>
</organism>
<evidence type="ECO:0000313" key="3">
    <source>
        <dbReference type="Proteomes" id="UP000436088"/>
    </source>
</evidence>
<feature type="transmembrane region" description="Helical" evidence="1">
    <location>
        <begin position="12"/>
        <end position="35"/>
    </location>
</feature>
<name>A0A6A3BU81_HIBSY</name>
<accession>A0A6A3BU81</accession>
<keyword evidence="1" id="KW-1133">Transmembrane helix</keyword>
<evidence type="ECO:0000313" key="2">
    <source>
        <dbReference type="EMBL" id="KAE8718429.1"/>
    </source>
</evidence>
<reference evidence="2" key="1">
    <citation type="submission" date="2019-09" db="EMBL/GenBank/DDBJ databases">
        <title>Draft genome information of white flower Hibiscus syriacus.</title>
        <authorList>
            <person name="Kim Y.-M."/>
        </authorList>
    </citation>
    <scope>NUCLEOTIDE SEQUENCE [LARGE SCALE GENOMIC DNA]</scope>
    <source>
        <strain evidence="2">YM2019G1</strain>
    </source>
</reference>
<dbReference type="PANTHER" id="PTHR35288:SF2">
    <property type="entry name" value="TRANSMEMBRANE PROTEIN"/>
    <property type="match status" value="1"/>
</dbReference>
<comment type="caution">
    <text evidence="2">The sequence shown here is derived from an EMBL/GenBank/DDBJ whole genome shotgun (WGS) entry which is preliminary data.</text>
</comment>